<keyword evidence="1" id="KW-0812">Transmembrane</keyword>
<dbReference type="Pfam" id="PF02517">
    <property type="entry name" value="Rce1-like"/>
    <property type="match status" value="1"/>
</dbReference>
<keyword evidence="1" id="KW-1133">Transmembrane helix</keyword>
<accession>A0A840Z1T2</accession>
<feature type="transmembrane region" description="Helical" evidence="1">
    <location>
        <begin position="6"/>
        <end position="25"/>
    </location>
</feature>
<organism evidence="3 4">
    <name type="scientific">Stakelama sediminis</name>
    <dbReference type="NCBI Taxonomy" id="463200"/>
    <lineage>
        <taxon>Bacteria</taxon>
        <taxon>Pseudomonadati</taxon>
        <taxon>Pseudomonadota</taxon>
        <taxon>Alphaproteobacteria</taxon>
        <taxon>Sphingomonadales</taxon>
        <taxon>Sphingomonadaceae</taxon>
        <taxon>Stakelama</taxon>
    </lineage>
</organism>
<dbReference type="PANTHER" id="PTHR43592">
    <property type="entry name" value="CAAX AMINO TERMINAL PROTEASE"/>
    <property type="match status" value="1"/>
</dbReference>
<dbReference type="AlphaFoldDB" id="A0A840Z1T2"/>
<keyword evidence="4" id="KW-1185">Reference proteome</keyword>
<dbReference type="GO" id="GO:0004175">
    <property type="term" value="F:endopeptidase activity"/>
    <property type="evidence" value="ECO:0007669"/>
    <property type="project" value="UniProtKB-ARBA"/>
</dbReference>
<feature type="transmembrane region" description="Helical" evidence="1">
    <location>
        <begin position="46"/>
        <end position="64"/>
    </location>
</feature>
<feature type="transmembrane region" description="Helical" evidence="1">
    <location>
        <begin position="189"/>
        <end position="215"/>
    </location>
</feature>
<dbReference type="GO" id="GO:0080120">
    <property type="term" value="P:CAAX-box protein maturation"/>
    <property type="evidence" value="ECO:0007669"/>
    <property type="project" value="UniProtKB-ARBA"/>
</dbReference>
<dbReference type="Proteomes" id="UP000554342">
    <property type="component" value="Unassembled WGS sequence"/>
</dbReference>
<dbReference type="InterPro" id="IPR003675">
    <property type="entry name" value="Rce1/LyrA-like_dom"/>
</dbReference>
<keyword evidence="1" id="KW-0472">Membrane</keyword>
<feature type="transmembrane region" description="Helical" evidence="1">
    <location>
        <begin position="149"/>
        <end position="177"/>
    </location>
</feature>
<dbReference type="PANTHER" id="PTHR43592:SF15">
    <property type="entry name" value="CAAX AMINO TERMINAL PROTEASE FAMILY PROTEIN"/>
    <property type="match status" value="1"/>
</dbReference>
<evidence type="ECO:0000256" key="1">
    <source>
        <dbReference type="SAM" id="Phobius"/>
    </source>
</evidence>
<keyword evidence="3" id="KW-0378">Hydrolase</keyword>
<dbReference type="RefSeq" id="WP_184004765.1">
    <property type="nucleotide sequence ID" value="NZ_BAABIF010000030.1"/>
</dbReference>
<dbReference type="GO" id="GO:0006508">
    <property type="term" value="P:proteolysis"/>
    <property type="evidence" value="ECO:0007669"/>
    <property type="project" value="UniProtKB-KW"/>
</dbReference>
<feature type="transmembrane region" description="Helical" evidence="1">
    <location>
        <begin position="76"/>
        <end position="98"/>
    </location>
</feature>
<sequence length="242" mass="26475">MPHYQTVDLCLLAFALVVMPVWSAWTGARVRRSAGAGDRLRRYRIIIVRAGIVSLVLVASWMWLGRPFAALGLGAIGWRGALGFAVVAFLAVNLVQVLRIRSLSPEKTELLRRQLDASRIIPHTDREFAWFPWVCVTGSIAEELLYRGFLLWALAPVAGIWGAVLISSAAFGFAHAYQGGKGVVRTGAIGLAFAIGFALTHSLWWLIGAHILMNLSGYIYARKLRAMSPVIARSRPSPAPCP</sequence>
<feature type="domain" description="CAAX prenyl protease 2/Lysostaphin resistance protein A-like" evidence="2">
    <location>
        <begin position="128"/>
        <end position="215"/>
    </location>
</feature>
<dbReference type="EMBL" id="JACIJI010000005">
    <property type="protein sequence ID" value="MBB5719690.1"/>
    <property type="molecule type" value="Genomic_DNA"/>
</dbReference>
<evidence type="ECO:0000259" key="2">
    <source>
        <dbReference type="Pfam" id="PF02517"/>
    </source>
</evidence>
<evidence type="ECO:0000313" key="4">
    <source>
        <dbReference type="Proteomes" id="UP000554342"/>
    </source>
</evidence>
<comment type="caution">
    <text evidence="3">The sequence shown here is derived from an EMBL/GenBank/DDBJ whole genome shotgun (WGS) entry which is preliminary data.</text>
</comment>
<evidence type="ECO:0000313" key="3">
    <source>
        <dbReference type="EMBL" id="MBB5719690.1"/>
    </source>
</evidence>
<keyword evidence="3" id="KW-0645">Protease</keyword>
<gene>
    <name evidence="3" type="ORF">FHR23_002638</name>
</gene>
<name>A0A840Z1T2_9SPHN</name>
<proteinExistence type="predicted"/>
<reference evidence="3 4" key="1">
    <citation type="submission" date="2020-08" db="EMBL/GenBank/DDBJ databases">
        <title>Genomic Encyclopedia of Type Strains, Phase IV (KMG-IV): sequencing the most valuable type-strain genomes for metagenomic binning, comparative biology and taxonomic classification.</title>
        <authorList>
            <person name="Goeker M."/>
        </authorList>
    </citation>
    <scope>NUCLEOTIDE SEQUENCE [LARGE SCALE GENOMIC DNA]</scope>
    <source>
        <strain evidence="3 4">DSM 27203</strain>
    </source>
</reference>
<protein>
    <submittedName>
        <fullName evidence="3">Membrane protease YdiL (CAAX protease family)</fullName>
    </submittedName>
</protein>